<feature type="compositionally biased region" description="Low complexity" evidence="1">
    <location>
        <begin position="35"/>
        <end position="46"/>
    </location>
</feature>
<accession>A0A183Q8K2</accession>
<feature type="region of interest" description="Disordered" evidence="1">
    <location>
        <begin position="26"/>
        <end position="66"/>
    </location>
</feature>
<keyword evidence="4" id="KW-1185">Reference proteome</keyword>
<dbReference type="AlphaFoldDB" id="A0A183Q8K2"/>
<name>A0A183Q8K2_9TREM</name>
<keyword evidence="2" id="KW-1133">Transmembrane helix</keyword>
<evidence type="ECO:0000256" key="2">
    <source>
        <dbReference type="SAM" id="Phobius"/>
    </source>
</evidence>
<feature type="transmembrane region" description="Helical" evidence="2">
    <location>
        <begin position="85"/>
        <end position="104"/>
    </location>
</feature>
<evidence type="ECO:0000313" key="3">
    <source>
        <dbReference type="EMBL" id="VDP89171.1"/>
    </source>
</evidence>
<organism evidence="3 4">
    <name type="scientific">Schistosoma mattheei</name>
    <dbReference type="NCBI Taxonomy" id="31246"/>
    <lineage>
        <taxon>Eukaryota</taxon>
        <taxon>Metazoa</taxon>
        <taxon>Spiralia</taxon>
        <taxon>Lophotrochozoa</taxon>
        <taxon>Platyhelminthes</taxon>
        <taxon>Trematoda</taxon>
        <taxon>Digenea</taxon>
        <taxon>Strigeidida</taxon>
        <taxon>Schistosomatoidea</taxon>
        <taxon>Schistosomatidae</taxon>
        <taxon>Schistosoma</taxon>
    </lineage>
</organism>
<dbReference type="STRING" id="31246.A0A183Q8K2"/>
<protein>
    <submittedName>
        <fullName evidence="3">Uncharacterized protein</fullName>
    </submittedName>
</protein>
<dbReference type="EMBL" id="UZAL01056304">
    <property type="protein sequence ID" value="VDP89171.1"/>
    <property type="molecule type" value="Genomic_DNA"/>
</dbReference>
<dbReference type="Proteomes" id="UP000269396">
    <property type="component" value="Unassembled WGS sequence"/>
</dbReference>
<reference evidence="3 4" key="1">
    <citation type="submission" date="2018-11" db="EMBL/GenBank/DDBJ databases">
        <authorList>
            <consortium name="Pathogen Informatics"/>
        </authorList>
    </citation>
    <scope>NUCLEOTIDE SEQUENCE [LARGE SCALE GENOMIC DNA]</scope>
    <source>
        <strain>Denwood</strain>
        <strain evidence="4">Zambia</strain>
    </source>
</reference>
<gene>
    <name evidence="3" type="ORF">SMTD_LOCUS22938</name>
</gene>
<proteinExistence type="predicted"/>
<evidence type="ECO:0000256" key="1">
    <source>
        <dbReference type="SAM" id="MobiDB-lite"/>
    </source>
</evidence>
<keyword evidence="2" id="KW-0812">Transmembrane</keyword>
<keyword evidence="2" id="KW-0472">Membrane</keyword>
<sequence length="105" mass="12285">MLPIDQFKSLPWYSSNNQYSETTNDIHHHHHHHSISNQPNIISSPNRITRRHAPPPPPPPNNNLMSPYGTQSSISLDCLYKCRTVSYYVPLCFFFILIFWLNCFT</sequence>
<evidence type="ECO:0000313" key="4">
    <source>
        <dbReference type="Proteomes" id="UP000269396"/>
    </source>
</evidence>